<dbReference type="SUPFAM" id="SSF51445">
    <property type="entry name" value="(Trans)glycosidases"/>
    <property type="match status" value="1"/>
</dbReference>
<feature type="domain" description="Glycosyl hydrolase family 36 N-terminal" evidence="6">
    <location>
        <begin position="359"/>
        <end position="404"/>
    </location>
</feature>
<gene>
    <name evidence="7" type="primary">VPS28_1</name>
    <name evidence="7" type="ORF">FOZ60_009429</name>
</gene>
<evidence type="ECO:0000259" key="6">
    <source>
        <dbReference type="Pfam" id="PF16875"/>
    </source>
</evidence>
<feature type="compositionally biased region" description="Basic and acidic residues" evidence="5">
    <location>
        <begin position="48"/>
        <end position="62"/>
    </location>
</feature>
<dbReference type="InterPro" id="IPR038417">
    <property type="entry name" value="Alpga-gal_N_sf"/>
</dbReference>
<accession>A0A7J6PCW9</accession>
<dbReference type="PANTHER" id="PTHR43053">
    <property type="entry name" value="GLYCOSIDASE FAMILY 31"/>
    <property type="match status" value="1"/>
</dbReference>
<feature type="region of interest" description="Disordered" evidence="5">
    <location>
        <begin position="41"/>
        <end position="184"/>
    </location>
</feature>
<comment type="catalytic activity">
    <reaction evidence="1">
        <text>Hydrolysis of terminal, non-reducing alpha-D-galactose residues in alpha-D-galactosides, including galactose oligosaccharides, galactomannans and galactolipids.</text>
        <dbReference type="EC" id="3.2.1.22"/>
    </reaction>
</comment>
<dbReference type="PRINTS" id="PR00743">
    <property type="entry name" value="GLHYDRLASE36"/>
</dbReference>
<dbReference type="GO" id="GO:0016052">
    <property type="term" value="P:carbohydrate catabolic process"/>
    <property type="evidence" value="ECO:0007669"/>
    <property type="project" value="InterPro"/>
</dbReference>
<dbReference type="Gene3D" id="3.20.20.70">
    <property type="entry name" value="Aldolase class I"/>
    <property type="match status" value="1"/>
</dbReference>
<keyword evidence="3" id="KW-0378">Hydrolase</keyword>
<proteinExistence type="predicted"/>
<dbReference type="InterPro" id="IPR031704">
    <property type="entry name" value="Glyco_hydro_36_N"/>
</dbReference>
<dbReference type="CDD" id="cd14791">
    <property type="entry name" value="GH36"/>
    <property type="match status" value="1"/>
</dbReference>
<dbReference type="InterPro" id="IPR013780">
    <property type="entry name" value="Glyco_hydro_b"/>
</dbReference>
<dbReference type="Pfam" id="PF16875">
    <property type="entry name" value="Glyco_hydro_36N"/>
    <property type="match status" value="2"/>
</dbReference>
<dbReference type="GO" id="GO:0004557">
    <property type="term" value="F:alpha-galactosidase activity"/>
    <property type="evidence" value="ECO:0007669"/>
    <property type="project" value="UniProtKB-EC"/>
</dbReference>
<protein>
    <recommendedName>
        <fullName evidence="2">alpha-galactosidase</fullName>
        <ecNumber evidence="2">3.2.1.22</ecNumber>
    </recommendedName>
</protein>
<dbReference type="Gene3D" id="2.60.40.1180">
    <property type="entry name" value="Golgi alpha-mannosidase II"/>
    <property type="match status" value="1"/>
</dbReference>
<evidence type="ECO:0000256" key="1">
    <source>
        <dbReference type="ARBA" id="ARBA00001255"/>
    </source>
</evidence>
<comment type="caution">
    <text evidence="7">The sequence shown here is derived from an EMBL/GenBank/DDBJ whole genome shotgun (WGS) entry which is preliminary data.</text>
</comment>
<dbReference type="InterPro" id="IPR002252">
    <property type="entry name" value="Glyco_hydro_36"/>
</dbReference>
<dbReference type="OrthoDB" id="5795902at2759"/>
<dbReference type="AlphaFoldDB" id="A0A7J6PCW9"/>
<organism evidence="7 8">
    <name type="scientific">Perkinsus olseni</name>
    <name type="common">Perkinsus atlanticus</name>
    <dbReference type="NCBI Taxonomy" id="32597"/>
    <lineage>
        <taxon>Eukaryota</taxon>
        <taxon>Sar</taxon>
        <taxon>Alveolata</taxon>
        <taxon>Perkinsozoa</taxon>
        <taxon>Perkinsea</taxon>
        <taxon>Perkinsida</taxon>
        <taxon>Perkinsidae</taxon>
        <taxon>Perkinsus</taxon>
    </lineage>
</organism>
<evidence type="ECO:0000313" key="8">
    <source>
        <dbReference type="Proteomes" id="UP000541610"/>
    </source>
</evidence>
<evidence type="ECO:0000313" key="7">
    <source>
        <dbReference type="EMBL" id="KAF4693989.1"/>
    </source>
</evidence>
<dbReference type="InterPro" id="IPR050985">
    <property type="entry name" value="Alpha-glycosidase_related"/>
</dbReference>
<dbReference type="Pfam" id="PF02065">
    <property type="entry name" value="Melibiase"/>
    <property type="match status" value="1"/>
</dbReference>
<dbReference type="Proteomes" id="UP000541610">
    <property type="component" value="Unassembled WGS sequence"/>
</dbReference>
<sequence length="941" mass="105308">MGKKLKVDDLSERWKTYTREAKSGLGEDVRRENAFWRRWRMAQLGKGDPPRADGDTGPDRSRGGGGTRNFSPYKGRSNTVDLEVCEEDSPLDGQPSPGAPVGRISSPLGGLRHDAIQKGQQGPSNKDAAPSWVHQHARRQRSATSGVPQVERGISLGQGRRFSTYAVRPESPSRSEDEVGSTHVTQQIMGKNSLMLEYSDYGTGDYRLPSFKVRYNAESALGHSDISPLEYRDHIIVRGKPSIVGQQDASLPQVRCENRMDAVTLELNLQDRVSGLIVTLYYSVFPEWDVLVRRAKMTNPRSSGSPVGIDRFVSVTTDFEAGNYYFTHFGGSWGREGQRMSQELLAGGHDDRVHSKGPYNEDAGYHWGFIFMYSGSFLIECEINETNRLRVNVGFNPMTFKWKLFPGESLSTPETLIVFSSSGATSLTHKCHRILQDRIMPPRLGFYRLAFVFTTDEDRVHVVKVRWRYTRPPVVCNTWESMYFNITDDRVMQLARHAAAVGAEMVVIDDGWFTNRNDDTGGLGRLGGNAINQLGLGFGIWIEPEMASPGCHLLQKYKDCTLQAKNRPMTMRRHQFLLDFSQERVRRYVLKKLRSILSSCNIAYVKWDMNRHLTEAQSALLSDDRPQGETMHRHMLGVYQVLDSITCEFPLVRFETCAGGGGRFDAGMLYFGPQIWASDNTDACCRARIQAGLSVGYPMITMGSHITATPNHQTGRILPGNVRGVMSMLGAMGVELNLMKADVELLAEIRALIHVYKTTLDFGLLRGQFYRLWDPFDSHSTQVYGAEVTAWMQVSEDRSRAVVMACLLHLKERGAPGINYKGCLYRPVIRLVRSFQGFQLKGLSEDTLYDIIDLAPSSYVRNPQTLQVVCNPVPVSKFSGMQLRGVTLMKAGLPLQFLFDGDCSLFEIRSSELGARPGPAGSVDFSSLTGARSQAALLQHY</sequence>
<keyword evidence="4" id="KW-0326">Glycosidase</keyword>
<dbReference type="PANTHER" id="PTHR43053:SF3">
    <property type="entry name" value="ALPHA-GALACTOSIDASE C-RELATED"/>
    <property type="match status" value="1"/>
</dbReference>
<dbReference type="Gene3D" id="2.70.98.60">
    <property type="entry name" value="alpha-galactosidase from lactobacil brevis"/>
    <property type="match status" value="1"/>
</dbReference>
<dbReference type="InterPro" id="IPR017853">
    <property type="entry name" value="GH"/>
</dbReference>
<dbReference type="InterPro" id="IPR013785">
    <property type="entry name" value="Aldolase_TIM"/>
</dbReference>
<feature type="domain" description="Glycosyl hydrolase family 36 N-terminal" evidence="6">
    <location>
        <begin position="187"/>
        <end position="349"/>
    </location>
</feature>
<dbReference type="EC" id="3.2.1.22" evidence="2"/>
<evidence type="ECO:0000256" key="2">
    <source>
        <dbReference type="ARBA" id="ARBA00012755"/>
    </source>
</evidence>
<reference evidence="7 8" key="1">
    <citation type="submission" date="2020-04" db="EMBL/GenBank/DDBJ databases">
        <title>Perkinsus olseni comparative genomics.</title>
        <authorList>
            <person name="Bogema D.R."/>
        </authorList>
    </citation>
    <scope>NUCLEOTIDE SEQUENCE [LARGE SCALE GENOMIC DNA]</scope>
    <source>
        <strain evidence="7">00978-12</strain>
    </source>
</reference>
<evidence type="ECO:0000256" key="3">
    <source>
        <dbReference type="ARBA" id="ARBA00022801"/>
    </source>
</evidence>
<dbReference type="FunFam" id="3.20.20.70:FF:000118">
    <property type="entry name" value="Alpha-galactosidase"/>
    <property type="match status" value="1"/>
</dbReference>
<dbReference type="EMBL" id="JABANP010000038">
    <property type="protein sequence ID" value="KAF4693989.1"/>
    <property type="molecule type" value="Genomic_DNA"/>
</dbReference>
<evidence type="ECO:0000256" key="4">
    <source>
        <dbReference type="ARBA" id="ARBA00023295"/>
    </source>
</evidence>
<name>A0A7J6PCW9_PEROL</name>
<evidence type="ECO:0000256" key="5">
    <source>
        <dbReference type="SAM" id="MobiDB-lite"/>
    </source>
</evidence>